<evidence type="ECO:0008006" key="7">
    <source>
        <dbReference type="Google" id="ProtNLM"/>
    </source>
</evidence>
<gene>
    <name evidence="5" type="ORF">SAPIO_CDS1678</name>
</gene>
<organism evidence="5 6">
    <name type="scientific">Pseudallescheria apiosperma</name>
    <name type="common">Scedosporium apiospermum</name>
    <dbReference type="NCBI Taxonomy" id="563466"/>
    <lineage>
        <taxon>Eukaryota</taxon>
        <taxon>Fungi</taxon>
        <taxon>Dikarya</taxon>
        <taxon>Ascomycota</taxon>
        <taxon>Pezizomycotina</taxon>
        <taxon>Sordariomycetes</taxon>
        <taxon>Hypocreomycetidae</taxon>
        <taxon>Microascales</taxon>
        <taxon>Microascaceae</taxon>
        <taxon>Scedosporium</taxon>
    </lineage>
</organism>
<dbReference type="KEGG" id="sapo:SAPIO_CDS1678"/>
<dbReference type="Gene3D" id="3.40.50.720">
    <property type="entry name" value="NAD(P)-binding Rossmann-like Domain"/>
    <property type="match status" value="1"/>
</dbReference>
<evidence type="ECO:0000256" key="2">
    <source>
        <dbReference type="ARBA" id="ARBA00022857"/>
    </source>
</evidence>
<evidence type="ECO:0000256" key="1">
    <source>
        <dbReference type="ARBA" id="ARBA00006484"/>
    </source>
</evidence>
<dbReference type="FunFam" id="3.40.50.720:FF:000084">
    <property type="entry name" value="Short-chain dehydrogenase reductase"/>
    <property type="match status" value="1"/>
</dbReference>
<dbReference type="CDD" id="cd05233">
    <property type="entry name" value="SDR_c"/>
    <property type="match status" value="1"/>
</dbReference>
<dbReference type="InterPro" id="IPR036291">
    <property type="entry name" value="NAD(P)-bd_dom_sf"/>
</dbReference>
<keyword evidence="3" id="KW-0560">Oxidoreductase</keyword>
<dbReference type="VEuPathDB" id="FungiDB:SAPIO_CDS1678"/>
<dbReference type="PANTHER" id="PTHR43618">
    <property type="entry name" value="7-ALPHA-HYDROXYSTEROID DEHYDROGENASE"/>
    <property type="match status" value="1"/>
</dbReference>
<dbReference type="RefSeq" id="XP_016645651.1">
    <property type="nucleotide sequence ID" value="XM_016784894.1"/>
</dbReference>
<reference evidence="5 6" key="1">
    <citation type="journal article" date="2014" name="Genome Announc.">
        <title>Draft genome sequence of the pathogenic fungus Scedosporium apiospermum.</title>
        <authorList>
            <person name="Vandeputte P."/>
            <person name="Ghamrawi S."/>
            <person name="Rechenmann M."/>
            <person name="Iltis A."/>
            <person name="Giraud S."/>
            <person name="Fleury M."/>
            <person name="Thornton C."/>
            <person name="Delhaes L."/>
            <person name="Meyer W."/>
            <person name="Papon N."/>
            <person name="Bouchara J.P."/>
        </authorList>
    </citation>
    <scope>NUCLEOTIDE SEQUENCE [LARGE SCALE GENOMIC DNA]</scope>
    <source>
        <strain evidence="5 6">IHEM 14462</strain>
    </source>
</reference>
<evidence type="ECO:0000313" key="6">
    <source>
        <dbReference type="Proteomes" id="UP000028545"/>
    </source>
</evidence>
<comment type="caution">
    <text evidence="5">The sequence shown here is derived from an EMBL/GenBank/DDBJ whole genome shotgun (WGS) entry which is preliminary data.</text>
</comment>
<accession>A0A084GEU0</accession>
<evidence type="ECO:0000313" key="5">
    <source>
        <dbReference type="EMBL" id="KEZ45852.1"/>
    </source>
</evidence>
<dbReference type="Pfam" id="PF13561">
    <property type="entry name" value="adh_short_C2"/>
    <property type="match status" value="1"/>
</dbReference>
<dbReference type="PANTHER" id="PTHR43618:SF4">
    <property type="entry name" value="SHORT CHAIN DEHYDROGENASE_REDUCTASE FAMILY (AFU_ORTHOLOGUE AFUA_7G04540)"/>
    <property type="match status" value="1"/>
</dbReference>
<comment type="similarity">
    <text evidence="1">Belongs to the short-chain dehydrogenases/reductases (SDR) family.</text>
</comment>
<evidence type="ECO:0000256" key="4">
    <source>
        <dbReference type="SAM" id="MobiDB-lite"/>
    </source>
</evidence>
<keyword evidence="2" id="KW-0521">NADP</keyword>
<dbReference type="Proteomes" id="UP000028545">
    <property type="component" value="Unassembled WGS sequence"/>
</dbReference>
<dbReference type="OMA" id="DQKSHIE"/>
<keyword evidence="6" id="KW-1185">Reference proteome</keyword>
<feature type="region of interest" description="Disordered" evidence="4">
    <location>
        <begin position="230"/>
        <end position="259"/>
    </location>
</feature>
<dbReference type="EMBL" id="JOWA01000066">
    <property type="protein sequence ID" value="KEZ45852.1"/>
    <property type="molecule type" value="Genomic_DNA"/>
</dbReference>
<dbReference type="SUPFAM" id="SSF51735">
    <property type="entry name" value="NAD(P)-binding Rossmann-fold domains"/>
    <property type="match status" value="1"/>
</dbReference>
<dbReference type="InterPro" id="IPR052178">
    <property type="entry name" value="Sec_Metab_Biosynth_SDR"/>
</dbReference>
<dbReference type="GO" id="GO:0016491">
    <property type="term" value="F:oxidoreductase activity"/>
    <property type="evidence" value="ECO:0007669"/>
    <property type="project" value="UniProtKB-KW"/>
</dbReference>
<dbReference type="PRINTS" id="PR00081">
    <property type="entry name" value="GDHRDH"/>
</dbReference>
<dbReference type="OrthoDB" id="3819888at2759"/>
<sequence length="295" mass="31870">MGHRSLKSVQRDSLFDLTGHVALVTGGGSGIGLMIAQTFAVNGAKVYITGRTKEKLENVVATYGKEVPGELIPVTCDVTKKQAISELYDYISSREKCLCILVNNAGIAGSRLDIDDKKRSADELKARMFSADKSTFEDWEDVYRANAASTYFTTSAFLPLLHHSTERHEGWSGTVINIASVSGEVKTGQHHFSYNASKAALLRLTRMLATDIVTNGLKIRVNSISPGLFPSEMTTGGSDEGQKSHMPKEKGSNYPAERPGKEEDIASAVLFCAVNQFVNGQKFTVDGGLSLVAGQ</sequence>
<dbReference type="PROSITE" id="PS00061">
    <property type="entry name" value="ADH_SHORT"/>
    <property type="match status" value="1"/>
</dbReference>
<proteinExistence type="inferred from homology"/>
<dbReference type="AlphaFoldDB" id="A0A084GEU0"/>
<dbReference type="PRINTS" id="PR00080">
    <property type="entry name" value="SDRFAMILY"/>
</dbReference>
<protein>
    <recommendedName>
        <fullName evidence="7">Rhamnolipids biosynthesis 3-oxoacyl-[acyl-carrier-protein] reductase</fullName>
    </recommendedName>
</protein>
<evidence type="ECO:0000256" key="3">
    <source>
        <dbReference type="ARBA" id="ARBA00023002"/>
    </source>
</evidence>
<dbReference type="HOGENOM" id="CLU_010194_12_0_1"/>
<name>A0A084GEU0_PSEDA</name>
<dbReference type="InterPro" id="IPR020904">
    <property type="entry name" value="Sc_DH/Rdtase_CS"/>
</dbReference>
<feature type="compositionally biased region" description="Basic and acidic residues" evidence="4">
    <location>
        <begin position="240"/>
        <end position="251"/>
    </location>
</feature>
<dbReference type="InterPro" id="IPR002347">
    <property type="entry name" value="SDR_fam"/>
</dbReference>
<dbReference type="GeneID" id="27720750"/>